<protein>
    <submittedName>
        <fullName evidence="1">Uncharacterized protein</fullName>
    </submittedName>
</protein>
<organism evidence="1">
    <name type="scientific">Rhizophora mucronata</name>
    <name type="common">Asiatic mangrove</name>
    <dbReference type="NCBI Taxonomy" id="61149"/>
    <lineage>
        <taxon>Eukaryota</taxon>
        <taxon>Viridiplantae</taxon>
        <taxon>Streptophyta</taxon>
        <taxon>Embryophyta</taxon>
        <taxon>Tracheophyta</taxon>
        <taxon>Spermatophyta</taxon>
        <taxon>Magnoliopsida</taxon>
        <taxon>eudicotyledons</taxon>
        <taxon>Gunneridae</taxon>
        <taxon>Pentapetalae</taxon>
        <taxon>rosids</taxon>
        <taxon>fabids</taxon>
        <taxon>Malpighiales</taxon>
        <taxon>Rhizophoraceae</taxon>
        <taxon>Rhizophora</taxon>
    </lineage>
</organism>
<reference evidence="1" key="1">
    <citation type="submission" date="2018-02" db="EMBL/GenBank/DDBJ databases">
        <title>Rhizophora mucronata_Transcriptome.</title>
        <authorList>
            <person name="Meera S.P."/>
            <person name="Sreeshan A."/>
            <person name="Augustine A."/>
        </authorList>
    </citation>
    <scope>NUCLEOTIDE SEQUENCE</scope>
    <source>
        <tissue evidence="1">Leaf</tissue>
    </source>
</reference>
<proteinExistence type="predicted"/>
<dbReference type="AlphaFoldDB" id="A0A2P2R4A6"/>
<dbReference type="EMBL" id="GGEC01093541">
    <property type="protein sequence ID" value="MBX74025.1"/>
    <property type="molecule type" value="Transcribed_RNA"/>
</dbReference>
<evidence type="ECO:0000313" key="1">
    <source>
        <dbReference type="EMBL" id="MBX74025.1"/>
    </source>
</evidence>
<name>A0A2P2R4A6_RHIMU</name>
<accession>A0A2P2R4A6</accession>
<sequence length="17" mass="1956">MKPSLHVVHNLHFAVKV</sequence>